<dbReference type="Gene3D" id="3.40.50.2300">
    <property type="match status" value="2"/>
</dbReference>
<dbReference type="KEGG" id="slr:L21SP2_1513"/>
<organism evidence="5 6">
    <name type="scientific">Salinispira pacifica</name>
    <dbReference type="NCBI Taxonomy" id="1307761"/>
    <lineage>
        <taxon>Bacteria</taxon>
        <taxon>Pseudomonadati</taxon>
        <taxon>Spirochaetota</taxon>
        <taxon>Spirochaetia</taxon>
        <taxon>Spirochaetales</taxon>
        <taxon>Spirochaetaceae</taxon>
        <taxon>Salinispira</taxon>
    </lineage>
</organism>
<dbReference type="Pfam" id="PF13377">
    <property type="entry name" value="Peripla_BP_3"/>
    <property type="match status" value="1"/>
</dbReference>
<dbReference type="Gene3D" id="1.10.260.40">
    <property type="entry name" value="lambda repressor-like DNA-binding domains"/>
    <property type="match status" value="1"/>
</dbReference>
<dbReference type="PRINTS" id="PR00036">
    <property type="entry name" value="HTHLACI"/>
</dbReference>
<evidence type="ECO:0000256" key="1">
    <source>
        <dbReference type="ARBA" id="ARBA00023015"/>
    </source>
</evidence>
<reference evidence="5 6" key="1">
    <citation type="journal article" date="2015" name="Stand. Genomic Sci.">
        <title>Complete genome sequence and description of Salinispira pacifica gen. nov., sp. nov., a novel spirochaete isolated form a hypersaline microbial mat.</title>
        <authorList>
            <person name="Ben Hania W."/>
            <person name="Joseph M."/>
            <person name="Schumann P."/>
            <person name="Bunk B."/>
            <person name="Fiebig A."/>
            <person name="Sproer C."/>
            <person name="Klenk H.P."/>
            <person name="Fardeau M.L."/>
            <person name="Spring S."/>
        </authorList>
    </citation>
    <scope>NUCLEOTIDE SEQUENCE [LARGE SCALE GENOMIC DNA]</scope>
    <source>
        <strain evidence="5 6">L21-RPul-D2</strain>
    </source>
</reference>
<dbReference type="eggNOG" id="COG1609">
    <property type="taxonomic scope" value="Bacteria"/>
</dbReference>
<sequence>MKITIRDVARKAGVSPATVSLVLNNRPGVGNDTRKTVEDAAEALNYRIPQTKSRTNERQNGIIRFLKIARHGHILNRDHNVFISDYIEGIEAAAREEGYSLEVRNYASFQPDEIIDELRTDAPAGAVILATELDAQDILPFSAANIPMVFIDAVNPYANFDFVDMDNEGAVFSIVEAMKERGIRRIGLVSARLETRNFRQRAQSFYQAVDYFGLETKSEWDYRVDSTYDQSYRDMSAQLDSRKTLPQGLFCVCDIIAFGCMKALKEKNIRIPEDISLVGFDDLPSSQHTDPPLASIKVSKKRIGRRAFQLIRRRIESEMPLPYEKVFIGSELMVRESLEFSQKE</sequence>
<evidence type="ECO:0000313" key="5">
    <source>
        <dbReference type="EMBL" id="AHC14910.1"/>
    </source>
</evidence>
<proteinExistence type="predicted"/>
<dbReference type="AlphaFoldDB" id="V5WH00"/>
<dbReference type="Proteomes" id="UP000018680">
    <property type="component" value="Chromosome"/>
</dbReference>
<feature type="domain" description="HTH lacI-type" evidence="4">
    <location>
        <begin position="3"/>
        <end position="57"/>
    </location>
</feature>
<dbReference type="InterPro" id="IPR028082">
    <property type="entry name" value="Peripla_BP_I"/>
</dbReference>
<keyword evidence="6" id="KW-1185">Reference proteome</keyword>
<dbReference type="SMART" id="SM00354">
    <property type="entry name" value="HTH_LACI"/>
    <property type="match status" value="1"/>
</dbReference>
<dbReference type="EMBL" id="CP006939">
    <property type="protein sequence ID" value="AHC14910.1"/>
    <property type="molecule type" value="Genomic_DNA"/>
</dbReference>
<dbReference type="HOGENOM" id="CLU_037628_6_1_12"/>
<evidence type="ECO:0000259" key="4">
    <source>
        <dbReference type="PROSITE" id="PS50932"/>
    </source>
</evidence>
<dbReference type="SUPFAM" id="SSF53822">
    <property type="entry name" value="Periplasmic binding protein-like I"/>
    <property type="match status" value="1"/>
</dbReference>
<dbReference type="PANTHER" id="PTHR30146:SF109">
    <property type="entry name" value="HTH-TYPE TRANSCRIPTIONAL REGULATOR GALS"/>
    <property type="match status" value="1"/>
</dbReference>
<protein>
    <submittedName>
        <fullName evidence="5">Transcriptional regulator, LacI family</fullName>
    </submittedName>
</protein>
<dbReference type="InterPro" id="IPR046335">
    <property type="entry name" value="LacI/GalR-like_sensor"/>
</dbReference>
<keyword evidence="3" id="KW-0804">Transcription</keyword>
<dbReference type="PATRIC" id="fig|1307761.3.peg.1508"/>
<dbReference type="PROSITE" id="PS50932">
    <property type="entry name" value="HTH_LACI_2"/>
    <property type="match status" value="1"/>
</dbReference>
<dbReference type="InterPro" id="IPR010982">
    <property type="entry name" value="Lambda_DNA-bd_dom_sf"/>
</dbReference>
<dbReference type="RefSeq" id="WP_024267830.1">
    <property type="nucleotide sequence ID" value="NC_023035.1"/>
</dbReference>
<keyword evidence="1" id="KW-0805">Transcription regulation</keyword>
<dbReference type="CDD" id="cd01392">
    <property type="entry name" value="HTH_LacI"/>
    <property type="match status" value="1"/>
</dbReference>
<dbReference type="GO" id="GO:0000976">
    <property type="term" value="F:transcription cis-regulatory region binding"/>
    <property type="evidence" value="ECO:0007669"/>
    <property type="project" value="TreeGrafter"/>
</dbReference>
<dbReference type="PANTHER" id="PTHR30146">
    <property type="entry name" value="LACI-RELATED TRANSCRIPTIONAL REPRESSOR"/>
    <property type="match status" value="1"/>
</dbReference>
<evidence type="ECO:0000256" key="2">
    <source>
        <dbReference type="ARBA" id="ARBA00023125"/>
    </source>
</evidence>
<dbReference type="InterPro" id="IPR000843">
    <property type="entry name" value="HTH_LacI"/>
</dbReference>
<dbReference type="GO" id="GO:0003700">
    <property type="term" value="F:DNA-binding transcription factor activity"/>
    <property type="evidence" value="ECO:0007669"/>
    <property type="project" value="TreeGrafter"/>
</dbReference>
<dbReference type="STRING" id="1307761.L21SP2_1513"/>
<dbReference type="SUPFAM" id="SSF47413">
    <property type="entry name" value="lambda repressor-like DNA-binding domains"/>
    <property type="match status" value="1"/>
</dbReference>
<dbReference type="PROSITE" id="PS00356">
    <property type="entry name" value="HTH_LACI_1"/>
    <property type="match status" value="1"/>
</dbReference>
<keyword evidence="2" id="KW-0238">DNA-binding</keyword>
<evidence type="ECO:0000313" key="6">
    <source>
        <dbReference type="Proteomes" id="UP000018680"/>
    </source>
</evidence>
<name>V5WH00_9SPIO</name>
<dbReference type="Pfam" id="PF00356">
    <property type="entry name" value="LacI"/>
    <property type="match status" value="1"/>
</dbReference>
<gene>
    <name evidence="5" type="ORF">L21SP2_1513</name>
</gene>
<evidence type="ECO:0000256" key="3">
    <source>
        <dbReference type="ARBA" id="ARBA00023163"/>
    </source>
</evidence>
<accession>V5WH00</accession>